<dbReference type="EMBL" id="DS113185">
    <property type="protein sequence ID" value="EAY22221.1"/>
    <property type="molecule type" value="Genomic_DNA"/>
</dbReference>
<dbReference type="STRING" id="5722.A2DBL8"/>
<evidence type="ECO:0000313" key="3">
    <source>
        <dbReference type="EMBL" id="EAY22221.1"/>
    </source>
</evidence>
<proteinExistence type="inferred from homology"/>
<dbReference type="KEGG" id="tva:5467776"/>
<gene>
    <name evidence="3" type="ORF">TVAG_093960</name>
</gene>
<name>A2DBL8_TRIV3</name>
<sequence>MDAFISSIISSRISCLCRCAHMFQMTFDEDQVQNYLDYGAKVLRKDPPLLRLDGDIMVVGDLHGNVDDLLRIFSINGYPPQKRYLFLGDYVDRGANSIEVVLLLVCLKIKYPSSIYLIRGNHESEKLTSSYGFKTETQRRINKGIYVAFLNVFKQMPLAAVIEDKIFCVHGGISKKLNKISEIEKFEKPAAFSPNSVISDLVWSDPRANVERWAPSDRKVGQYFGWRVVNKFLQENKLQMIVRAHEACIHGYDWPYIDTPKHAHKLLTVFSSTDYGSTFNNGSVLYVPKDTTKYEISILRAGKCGPFSYPQWLGNETAGTPEIDINPDEIPQIPNKEFPPDYL</sequence>
<dbReference type="InterPro" id="IPR050341">
    <property type="entry name" value="PP1_catalytic_subunit"/>
</dbReference>
<reference evidence="3" key="1">
    <citation type="submission" date="2006-10" db="EMBL/GenBank/DDBJ databases">
        <authorList>
            <person name="Amadeo P."/>
            <person name="Zhao Q."/>
            <person name="Wortman J."/>
            <person name="Fraser-Liggett C."/>
            <person name="Carlton J."/>
        </authorList>
    </citation>
    <scope>NUCLEOTIDE SEQUENCE</scope>
    <source>
        <strain evidence="3">G3</strain>
    </source>
</reference>
<dbReference type="InterPro" id="IPR006186">
    <property type="entry name" value="Ser/Thr-sp_prot-phosphatase"/>
</dbReference>
<protein>
    <recommendedName>
        <fullName evidence="1">Serine/threonine-protein phosphatase</fullName>
        <ecNumber evidence="1">3.1.3.16</ecNumber>
    </recommendedName>
</protein>
<evidence type="ECO:0000259" key="2">
    <source>
        <dbReference type="PROSITE" id="PS00125"/>
    </source>
</evidence>
<dbReference type="CDD" id="cd00144">
    <property type="entry name" value="MPP_PPP_family"/>
    <property type="match status" value="1"/>
</dbReference>
<dbReference type="SMART" id="SM00156">
    <property type="entry name" value="PP2Ac"/>
    <property type="match status" value="1"/>
</dbReference>
<dbReference type="VEuPathDB" id="TrichDB:TVAGG3_0381680"/>
<dbReference type="SMR" id="A2DBL8"/>
<dbReference type="InterPro" id="IPR004843">
    <property type="entry name" value="Calcineurin-like_PHP"/>
</dbReference>
<comment type="catalytic activity">
    <reaction evidence="1">
        <text>O-phospho-L-threonyl-[protein] + H2O = L-threonyl-[protein] + phosphate</text>
        <dbReference type="Rhea" id="RHEA:47004"/>
        <dbReference type="Rhea" id="RHEA-COMP:11060"/>
        <dbReference type="Rhea" id="RHEA-COMP:11605"/>
        <dbReference type="ChEBI" id="CHEBI:15377"/>
        <dbReference type="ChEBI" id="CHEBI:30013"/>
        <dbReference type="ChEBI" id="CHEBI:43474"/>
        <dbReference type="ChEBI" id="CHEBI:61977"/>
        <dbReference type="EC" id="3.1.3.16"/>
    </reaction>
</comment>
<dbReference type="PRINTS" id="PR00114">
    <property type="entry name" value="STPHPHTASE"/>
</dbReference>
<evidence type="ECO:0000313" key="4">
    <source>
        <dbReference type="Proteomes" id="UP000001542"/>
    </source>
</evidence>
<keyword evidence="4" id="KW-1185">Reference proteome</keyword>
<dbReference type="Pfam" id="PF00149">
    <property type="entry name" value="Metallophos"/>
    <property type="match status" value="1"/>
</dbReference>
<feature type="domain" description="Serine/threonine specific protein phosphatases" evidence="2">
    <location>
        <begin position="118"/>
        <end position="123"/>
    </location>
</feature>
<dbReference type="eggNOG" id="KOG0374">
    <property type="taxonomic scope" value="Eukaryota"/>
</dbReference>
<reference evidence="3" key="2">
    <citation type="journal article" date="2007" name="Science">
        <title>Draft genome sequence of the sexually transmitted pathogen Trichomonas vaginalis.</title>
        <authorList>
            <person name="Carlton J.M."/>
            <person name="Hirt R.P."/>
            <person name="Silva J.C."/>
            <person name="Delcher A.L."/>
            <person name="Schatz M."/>
            <person name="Zhao Q."/>
            <person name="Wortman J.R."/>
            <person name="Bidwell S.L."/>
            <person name="Alsmark U.C.M."/>
            <person name="Besteiro S."/>
            <person name="Sicheritz-Ponten T."/>
            <person name="Noel C.J."/>
            <person name="Dacks J.B."/>
            <person name="Foster P.G."/>
            <person name="Simillion C."/>
            <person name="Van de Peer Y."/>
            <person name="Miranda-Saavedra D."/>
            <person name="Barton G.J."/>
            <person name="Westrop G.D."/>
            <person name="Mueller S."/>
            <person name="Dessi D."/>
            <person name="Fiori P.L."/>
            <person name="Ren Q."/>
            <person name="Paulsen I."/>
            <person name="Zhang H."/>
            <person name="Bastida-Corcuera F.D."/>
            <person name="Simoes-Barbosa A."/>
            <person name="Brown M.T."/>
            <person name="Hayes R.D."/>
            <person name="Mukherjee M."/>
            <person name="Okumura C.Y."/>
            <person name="Schneider R."/>
            <person name="Smith A.J."/>
            <person name="Vanacova S."/>
            <person name="Villalvazo M."/>
            <person name="Haas B.J."/>
            <person name="Pertea M."/>
            <person name="Feldblyum T.V."/>
            <person name="Utterback T.R."/>
            <person name="Shu C.L."/>
            <person name="Osoegawa K."/>
            <person name="de Jong P.J."/>
            <person name="Hrdy I."/>
            <person name="Horvathova L."/>
            <person name="Zubacova Z."/>
            <person name="Dolezal P."/>
            <person name="Malik S.B."/>
            <person name="Logsdon J.M. Jr."/>
            <person name="Henze K."/>
            <person name="Gupta A."/>
            <person name="Wang C.C."/>
            <person name="Dunne R.L."/>
            <person name="Upcroft J.A."/>
            <person name="Upcroft P."/>
            <person name="White O."/>
            <person name="Salzberg S.L."/>
            <person name="Tang P."/>
            <person name="Chiu C.-H."/>
            <person name="Lee Y.-S."/>
            <person name="Embley T.M."/>
            <person name="Coombs G.H."/>
            <person name="Mottram J.C."/>
            <person name="Tachezy J."/>
            <person name="Fraser-Liggett C.M."/>
            <person name="Johnson P.J."/>
        </authorList>
    </citation>
    <scope>NUCLEOTIDE SEQUENCE [LARGE SCALE GENOMIC DNA]</scope>
    <source>
        <strain evidence="3">G3</strain>
    </source>
</reference>
<dbReference type="AlphaFoldDB" id="A2DBL8"/>
<organism evidence="3 4">
    <name type="scientific">Trichomonas vaginalis (strain ATCC PRA-98 / G3)</name>
    <dbReference type="NCBI Taxonomy" id="412133"/>
    <lineage>
        <taxon>Eukaryota</taxon>
        <taxon>Metamonada</taxon>
        <taxon>Parabasalia</taxon>
        <taxon>Trichomonadida</taxon>
        <taxon>Trichomonadidae</taxon>
        <taxon>Trichomonas</taxon>
    </lineage>
</organism>
<dbReference type="VEuPathDB" id="TrichDB:TVAG_093960"/>
<dbReference type="PANTHER" id="PTHR11668">
    <property type="entry name" value="SERINE/THREONINE PROTEIN PHOSPHATASE"/>
    <property type="match status" value="1"/>
</dbReference>
<evidence type="ECO:0000256" key="1">
    <source>
        <dbReference type="RuleBase" id="RU004273"/>
    </source>
</evidence>
<dbReference type="SUPFAM" id="SSF56300">
    <property type="entry name" value="Metallo-dependent phosphatases"/>
    <property type="match status" value="1"/>
</dbReference>
<dbReference type="OMA" id="CECALEQ"/>
<dbReference type="PANTHER" id="PTHR11668:SF494">
    <property type="entry name" value="PROTEIN PHOSPHATASE, PUTATIVE-RELATED"/>
    <property type="match status" value="1"/>
</dbReference>
<dbReference type="GO" id="GO:0004722">
    <property type="term" value="F:protein serine/threonine phosphatase activity"/>
    <property type="evidence" value="ECO:0000318"/>
    <property type="project" value="GO_Central"/>
</dbReference>
<dbReference type="InterPro" id="IPR029052">
    <property type="entry name" value="Metallo-depent_PP-like"/>
</dbReference>
<dbReference type="Gene3D" id="3.60.21.10">
    <property type="match status" value="1"/>
</dbReference>
<dbReference type="PROSITE" id="PS00125">
    <property type="entry name" value="SER_THR_PHOSPHATASE"/>
    <property type="match status" value="1"/>
</dbReference>
<comment type="similarity">
    <text evidence="1">Belongs to the PPP phosphatase family.</text>
</comment>
<dbReference type="Proteomes" id="UP000001542">
    <property type="component" value="Unassembled WGS sequence"/>
</dbReference>
<dbReference type="RefSeq" id="XP_001583207.1">
    <property type="nucleotide sequence ID" value="XM_001583157.1"/>
</dbReference>
<accession>A2DBL8</accession>
<keyword evidence="1" id="KW-0378">Hydrolase</keyword>
<dbReference type="EC" id="3.1.3.16" evidence="1"/>
<dbReference type="FunFam" id="3.60.21.10:FF:000195">
    <property type="entry name" value="Serine/threonine-protein phosphatase"/>
    <property type="match status" value="1"/>
</dbReference>
<dbReference type="GO" id="GO:0005634">
    <property type="term" value="C:nucleus"/>
    <property type="evidence" value="ECO:0000318"/>
    <property type="project" value="GO_Central"/>
</dbReference>
<dbReference type="GO" id="GO:0005737">
    <property type="term" value="C:cytoplasm"/>
    <property type="evidence" value="ECO:0000318"/>
    <property type="project" value="GO_Central"/>
</dbReference>
<dbReference type="InParanoid" id="A2DBL8"/>